<evidence type="ECO:0000313" key="4">
    <source>
        <dbReference type="Proteomes" id="UP000821837"/>
    </source>
</evidence>
<name>A0A9D4PLS3_RHISA</name>
<dbReference type="EMBL" id="JABSTV010001253">
    <property type="protein sequence ID" value="KAH7944492.1"/>
    <property type="molecule type" value="Genomic_DNA"/>
</dbReference>
<dbReference type="AlphaFoldDB" id="A0A9D4PLS3"/>
<sequence>MTREVAGTSRCYFPQDVATPQHGDFEDPSVNAAEFAESRPIHRSSTTYYQRSLYPQRFRTERPYRRPTNGYVERRTYTNDHVNVPGHVEGQRRLRPAPVCYNCGVTGHISRYCAGALERVSNHVALPERVAQISSVREADASAMIREALRSIQGMHDFMRLAGVVKDRVQCGSGMAESRSQLDSLDDKCWMRVRRYLRLDDVRDSAPQPSSS</sequence>
<accession>A0A9D4PLS3</accession>
<dbReference type="InterPro" id="IPR036875">
    <property type="entry name" value="Znf_CCHC_sf"/>
</dbReference>
<evidence type="ECO:0000259" key="2">
    <source>
        <dbReference type="PROSITE" id="PS50158"/>
    </source>
</evidence>
<keyword evidence="1" id="KW-0863">Zinc-finger</keyword>
<evidence type="ECO:0000313" key="3">
    <source>
        <dbReference type="EMBL" id="KAH7944492.1"/>
    </source>
</evidence>
<dbReference type="Pfam" id="PF00098">
    <property type="entry name" value="zf-CCHC"/>
    <property type="match status" value="1"/>
</dbReference>
<reference evidence="3" key="1">
    <citation type="journal article" date="2020" name="Cell">
        <title>Large-Scale Comparative Analyses of Tick Genomes Elucidate Their Genetic Diversity and Vector Capacities.</title>
        <authorList>
            <consortium name="Tick Genome and Microbiome Consortium (TIGMIC)"/>
            <person name="Jia N."/>
            <person name="Wang J."/>
            <person name="Shi W."/>
            <person name="Du L."/>
            <person name="Sun Y."/>
            <person name="Zhan W."/>
            <person name="Jiang J.F."/>
            <person name="Wang Q."/>
            <person name="Zhang B."/>
            <person name="Ji P."/>
            <person name="Bell-Sakyi L."/>
            <person name="Cui X.M."/>
            <person name="Yuan T.T."/>
            <person name="Jiang B.G."/>
            <person name="Yang W.F."/>
            <person name="Lam T.T."/>
            <person name="Chang Q.C."/>
            <person name="Ding S.J."/>
            <person name="Wang X.J."/>
            <person name="Zhu J.G."/>
            <person name="Ruan X.D."/>
            <person name="Zhao L."/>
            <person name="Wei J.T."/>
            <person name="Ye R.Z."/>
            <person name="Que T.C."/>
            <person name="Du C.H."/>
            <person name="Zhou Y.H."/>
            <person name="Cheng J.X."/>
            <person name="Dai P.F."/>
            <person name="Guo W.B."/>
            <person name="Han X.H."/>
            <person name="Huang E.J."/>
            <person name="Li L.F."/>
            <person name="Wei W."/>
            <person name="Gao Y.C."/>
            <person name="Liu J.Z."/>
            <person name="Shao H.Z."/>
            <person name="Wang X."/>
            <person name="Wang C.C."/>
            <person name="Yang T.C."/>
            <person name="Huo Q.B."/>
            <person name="Li W."/>
            <person name="Chen H.Y."/>
            <person name="Chen S.E."/>
            <person name="Zhou L.G."/>
            <person name="Ni X.B."/>
            <person name="Tian J.H."/>
            <person name="Sheng Y."/>
            <person name="Liu T."/>
            <person name="Pan Y.S."/>
            <person name="Xia L.Y."/>
            <person name="Li J."/>
            <person name="Zhao F."/>
            <person name="Cao W.C."/>
        </authorList>
    </citation>
    <scope>NUCLEOTIDE SEQUENCE</scope>
    <source>
        <strain evidence="3">Rsan-2018</strain>
    </source>
</reference>
<comment type="caution">
    <text evidence="3">The sequence shown here is derived from an EMBL/GenBank/DDBJ whole genome shotgun (WGS) entry which is preliminary data.</text>
</comment>
<protein>
    <recommendedName>
        <fullName evidence="2">CCHC-type domain-containing protein</fullName>
    </recommendedName>
</protein>
<gene>
    <name evidence="3" type="ORF">HPB52_020268</name>
</gene>
<dbReference type="GO" id="GO:0003676">
    <property type="term" value="F:nucleic acid binding"/>
    <property type="evidence" value="ECO:0007669"/>
    <property type="project" value="InterPro"/>
</dbReference>
<feature type="domain" description="CCHC-type" evidence="2">
    <location>
        <begin position="100"/>
        <end position="113"/>
    </location>
</feature>
<dbReference type="Proteomes" id="UP000821837">
    <property type="component" value="Unassembled WGS sequence"/>
</dbReference>
<dbReference type="GO" id="GO:0008270">
    <property type="term" value="F:zinc ion binding"/>
    <property type="evidence" value="ECO:0007669"/>
    <property type="project" value="UniProtKB-KW"/>
</dbReference>
<proteinExistence type="predicted"/>
<dbReference type="PROSITE" id="PS50158">
    <property type="entry name" value="ZF_CCHC"/>
    <property type="match status" value="1"/>
</dbReference>
<reference evidence="3" key="2">
    <citation type="submission" date="2021-09" db="EMBL/GenBank/DDBJ databases">
        <authorList>
            <person name="Jia N."/>
            <person name="Wang J."/>
            <person name="Shi W."/>
            <person name="Du L."/>
            <person name="Sun Y."/>
            <person name="Zhan W."/>
            <person name="Jiang J."/>
            <person name="Wang Q."/>
            <person name="Zhang B."/>
            <person name="Ji P."/>
            <person name="Sakyi L.B."/>
            <person name="Cui X."/>
            <person name="Yuan T."/>
            <person name="Jiang B."/>
            <person name="Yang W."/>
            <person name="Lam T.T.-Y."/>
            <person name="Chang Q."/>
            <person name="Ding S."/>
            <person name="Wang X."/>
            <person name="Zhu J."/>
            <person name="Ruan X."/>
            <person name="Zhao L."/>
            <person name="Wei J."/>
            <person name="Que T."/>
            <person name="Du C."/>
            <person name="Cheng J."/>
            <person name="Dai P."/>
            <person name="Han X."/>
            <person name="Huang E."/>
            <person name="Gao Y."/>
            <person name="Liu J."/>
            <person name="Shao H."/>
            <person name="Ye R."/>
            <person name="Li L."/>
            <person name="Wei W."/>
            <person name="Wang X."/>
            <person name="Wang C."/>
            <person name="Huo Q."/>
            <person name="Li W."/>
            <person name="Guo W."/>
            <person name="Chen H."/>
            <person name="Chen S."/>
            <person name="Zhou L."/>
            <person name="Zhou L."/>
            <person name="Ni X."/>
            <person name="Tian J."/>
            <person name="Zhou Y."/>
            <person name="Sheng Y."/>
            <person name="Liu T."/>
            <person name="Pan Y."/>
            <person name="Xia L."/>
            <person name="Li J."/>
            <person name="Zhao F."/>
            <person name="Cao W."/>
        </authorList>
    </citation>
    <scope>NUCLEOTIDE SEQUENCE</scope>
    <source>
        <strain evidence="3">Rsan-2018</strain>
        <tissue evidence="3">Larvae</tissue>
    </source>
</reference>
<dbReference type="SMART" id="SM00343">
    <property type="entry name" value="ZnF_C2HC"/>
    <property type="match status" value="1"/>
</dbReference>
<evidence type="ECO:0000256" key="1">
    <source>
        <dbReference type="PROSITE-ProRule" id="PRU00047"/>
    </source>
</evidence>
<dbReference type="SUPFAM" id="SSF57756">
    <property type="entry name" value="Retrovirus zinc finger-like domains"/>
    <property type="match status" value="1"/>
</dbReference>
<keyword evidence="1" id="KW-0862">Zinc</keyword>
<keyword evidence="4" id="KW-1185">Reference proteome</keyword>
<keyword evidence="1" id="KW-0479">Metal-binding</keyword>
<dbReference type="InterPro" id="IPR001878">
    <property type="entry name" value="Znf_CCHC"/>
</dbReference>
<organism evidence="3 4">
    <name type="scientific">Rhipicephalus sanguineus</name>
    <name type="common">Brown dog tick</name>
    <name type="synonym">Ixodes sanguineus</name>
    <dbReference type="NCBI Taxonomy" id="34632"/>
    <lineage>
        <taxon>Eukaryota</taxon>
        <taxon>Metazoa</taxon>
        <taxon>Ecdysozoa</taxon>
        <taxon>Arthropoda</taxon>
        <taxon>Chelicerata</taxon>
        <taxon>Arachnida</taxon>
        <taxon>Acari</taxon>
        <taxon>Parasitiformes</taxon>
        <taxon>Ixodida</taxon>
        <taxon>Ixodoidea</taxon>
        <taxon>Ixodidae</taxon>
        <taxon>Rhipicephalinae</taxon>
        <taxon>Rhipicephalus</taxon>
        <taxon>Rhipicephalus</taxon>
    </lineage>
</organism>